<feature type="domain" description="DUF4116" evidence="1">
    <location>
        <begin position="183"/>
        <end position="223"/>
    </location>
</feature>
<feature type="domain" description="DUF4116" evidence="1">
    <location>
        <begin position="138"/>
        <end position="178"/>
    </location>
</feature>
<evidence type="ECO:0000259" key="1">
    <source>
        <dbReference type="Pfam" id="PF13475"/>
    </source>
</evidence>
<sequence length="260" mass="29791">MSSNHHVMVYPPDKLLFFKLTNHNELHHGFQYTTGLNIDSLQFNPTGECSSGGLYFFDETQLKHFFLYTTNIVYIREVTFPVDAKIYCEIDKYKCDKFILGERKRFYLDDHFSNEEVFEIIQQYGGGEVLKYVKEQTEEICLAAVKVNGLALKYVKVQTEEICLAAVQEYGRALESVKEQTSEICLAAVQRYGWALEFVKVQTPEICLAAVQQHRRALQYVKEQTPEICMAAVQQNGGALCHVKVQTDLLCLAAFLELSQ</sequence>
<organism evidence="2">
    <name type="scientific">Marseillevirus LCMAC201</name>
    <dbReference type="NCBI Taxonomy" id="2506605"/>
    <lineage>
        <taxon>Viruses</taxon>
        <taxon>Varidnaviria</taxon>
        <taxon>Bamfordvirae</taxon>
        <taxon>Nucleocytoviricota</taxon>
        <taxon>Megaviricetes</taxon>
        <taxon>Pimascovirales</taxon>
        <taxon>Pimascovirales incertae sedis</taxon>
        <taxon>Marseilleviridae</taxon>
    </lineage>
</organism>
<gene>
    <name evidence="2" type="ORF">LCMAC201_05100</name>
</gene>
<dbReference type="Pfam" id="PF13475">
    <property type="entry name" value="DUF4116"/>
    <property type="match status" value="2"/>
</dbReference>
<dbReference type="InterPro" id="IPR025197">
    <property type="entry name" value="DUF4116"/>
</dbReference>
<dbReference type="EMBL" id="MK500361">
    <property type="protein sequence ID" value="QBK87597.1"/>
    <property type="molecule type" value="Genomic_DNA"/>
</dbReference>
<reference evidence="2" key="1">
    <citation type="journal article" date="2019" name="MBio">
        <title>Virus Genomes from Deep Sea Sediments Expand the Ocean Megavirome and Support Independent Origins of Viral Gigantism.</title>
        <authorList>
            <person name="Backstrom D."/>
            <person name="Yutin N."/>
            <person name="Jorgensen S.L."/>
            <person name="Dharamshi J."/>
            <person name="Homa F."/>
            <person name="Zaremba-Niedwiedzka K."/>
            <person name="Spang A."/>
            <person name="Wolf Y.I."/>
            <person name="Koonin E.V."/>
            <person name="Ettema T.J."/>
        </authorList>
    </citation>
    <scope>NUCLEOTIDE SEQUENCE</scope>
</reference>
<name>A0A481YXM2_9VIRU</name>
<protein>
    <recommendedName>
        <fullName evidence="1">DUF4116 domain-containing protein</fullName>
    </recommendedName>
</protein>
<evidence type="ECO:0000313" key="2">
    <source>
        <dbReference type="EMBL" id="QBK87597.1"/>
    </source>
</evidence>
<accession>A0A481YXM2</accession>
<proteinExistence type="predicted"/>